<dbReference type="EMBL" id="UIVS01000003">
    <property type="protein sequence ID" value="SVP93016.1"/>
    <property type="molecule type" value="Genomic_DNA"/>
</dbReference>
<dbReference type="EMBL" id="UIVT01000003">
    <property type="protein sequence ID" value="SVP93820.1"/>
    <property type="molecule type" value="Genomic_DNA"/>
</dbReference>
<evidence type="ECO:0000313" key="3">
    <source>
        <dbReference type="EMBL" id="SVP93820.1"/>
    </source>
</evidence>
<gene>
    <name evidence="3" type="ORF">TAT_000281500</name>
    <name evidence="2" type="ORF">TAV_000281600</name>
</gene>
<keyword evidence="1" id="KW-0812">Transmembrane</keyword>
<keyword evidence="1" id="KW-0472">Membrane</keyword>
<sequence length="308" mass="34512">MYFTYVVRPGEAPESRGPQFEPFWDFLMNYNLRFGFLVQFAAFLLLFLGVLTGGKDPLALLSFLKADPKNFGSAPFSMTLLCHALFLAGTLLIMSFIQMGEDDGSIKQCRGYRAGTKFLLQATSFGAVSWCLSMITFLGASYHFDSQWLDEQIGDGSSWLIYFSSRLLDSFALVLYAGGCFFLETYHSEGTNESWGWLCGSTFLTAGVLEMASLNFLNTPAFVVLERLYTVAFGLSLFLSSMWALLFEPVSHRYDVKLTQSALRNEYYKSRNAMAYYGPAVLDQNGNIDLAAATDQVHQAFNQQMSQN</sequence>
<accession>A0A3B0ND40</accession>
<organism evidence="2">
    <name type="scientific">Theileria annulata</name>
    <dbReference type="NCBI Taxonomy" id="5874"/>
    <lineage>
        <taxon>Eukaryota</taxon>
        <taxon>Sar</taxon>
        <taxon>Alveolata</taxon>
        <taxon>Apicomplexa</taxon>
        <taxon>Aconoidasida</taxon>
        <taxon>Piroplasmida</taxon>
        <taxon>Theileriidae</taxon>
        <taxon>Theileria</taxon>
    </lineage>
</organism>
<feature type="transmembrane region" description="Helical" evidence="1">
    <location>
        <begin position="74"/>
        <end position="97"/>
    </location>
</feature>
<dbReference type="InterPro" id="IPR021691">
    <property type="entry name" value="DUF3273"/>
</dbReference>
<dbReference type="VEuPathDB" id="PiroplasmaDB:TA17740"/>
<keyword evidence="1" id="KW-1133">Transmembrane helix</keyword>
<protein>
    <recommendedName>
        <fullName evidence="4">Glideosome associated protein with multiple membrane spans 1</fullName>
    </recommendedName>
</protein>
<feature type="transmembrane region" description="Helical" evidence="1">
    <location>
        <begin position="228"/>
        <end position="247"/>
    </location>
</feature>
<feature type="transmembrane region" description="Helical" evidence="1">
    <location>
        <begin position="159"/>
        <end position="183"/>
    </location>
</feature>
<name>A0A3B0ND40_THEAN</name>
<evidence type="ECO:0000313" key="2">
    <source>
        <dbReference type="EMBL" id="SVP93016.1"/>
    </source>
</evidence>
<feature type="transmembrane region" description="Helical" evidence="1">
    <location>
        <begin position="118"/>
        <end position="139"/>
    </location>
</feature>
<evidence type="ECO:0008006" key="4">
    <source>
        <dbReference type="Google" id="ProtNLM"/>
    </source>
</evidence>
<dbReference type="AlphaFoldDB" id="A0A3B0ND40"/>
<dbReference type="Pfam" id="PF11677">
    <property type="entry name" value="DUF3273"/>
    <property type="match status" value="1"/>
</dbReference>
<feature type="transmembrane region" description="Helical" evidence="1">
    <location>
        <begin position="34"/>
        <end position="54"/>
    </location>
</feature>
<evidence type="ECO:0000256" key="1">
    <source>
        <dbReference type="SAM" id="Phobius"/>
    </source>
</evidence>
<feature type="transmembrane region" description="Helical" evidence="1">
    <location>
        <begin position="195"/>
        <end position="216"/>
    </location>
</feature>
<reference evidence="2" key="1">
    <citation type="submission" date="2018-07" db="EMBL/GenBank/DDBJ databases">
        <authorList>
            <person name="Quirk P.G."/>
            <person name="Krulwich T.A."/>
        </authorList>
    </citation>
    <scope>NUCLEOTIDE SEQUENCE</scope>
    <source>
        <strain evidence="2">Anand</strain>
    </source>
</reference>
<proteinExistence type="predicted"/>